<evidence type="ECO:0000256" key="1">
    <source>
        <dbReference type="SAM" id="MobiDB-lite"/>
    </source>
</evidence>
<keyword evidence="3" id="KW-1185">Reference proteome</keyword>
<proteinExistence type="predicted"/>
<dbReference type="Proteomes" id="UP001164794">
    <property type="component" value="Chromosome"/>
</dbReference>
<accession>A0ABY7JJP0</accession>
<evidence type="ECO:0000313" key="2">
    <source>
        <dbReference type="EMBL" id="WAV97823.1"/>
    </source>
</evidence>
<dbReference type="RefSeq" id="WP_269265368.1">
    <property type="nucleotide sequence ID" value="NZ_CP098248.1"/>
</dbReference>
<gene>
    <name evidence="2" type="ORF">NB645_03600</name>
</gene>
<sequence length="88" mass="9743">MTATGVAGLNENFPGATRWKNPVNRSGQNNIKAFISRLEAAAPEINKILSSQQFFKKPEFPKPDFSMTFPAKPSGSKTTDFLCRKCSF</sequence>
<organism evidence="2 3">
    <name type="scientific">Oxalobacter aliiformigenes</name>
    <dbReference type="NCBI Taxonomy" id="2946593"/>
    <lineage>
        <taxon>Bacteria</taxon>
        <taxon>Pseudomonadati</taxon>
        <taxon>Pseudomonadota</taxon>
        <taxon>Betaproteobacteria</taxon>
        <taxon>Burkholderiales</taxon>
        <taxon>Oxalobacteraceae</taxon>
        <taxon>Oxalobacter</taxon>
    </lineage>
</organism>
<dbReference type="EMBL" id="CP098248">
    <property type="protein sequence ID" value="WAV97823.1"/>
    <property type="molecule type" value="Genomic_DNA"/>
</dbReference>
<protein>
    <submittedName>
        <fullName evidence="2">Uncharacterized protein</fullName>
    </submittedName>
</protein>
<reference evidence="2" key="1">
    <citation type="journal article" date="2022" name="Front. Microbiol.">
        <title>New perspectives on an old grouping: The genomic and phenotypic variability of Oxalobacter formigenes and the implications for calcium oxalate stone prevention.</title>
        <authorList>
            <person name="Chmiel J.A."/>
            <person name="Carr C."/>
            <person name="Stuivenberg G.A."/>
            <person name="Venema R."/>
            <person name="Chanyi R.M."/>
            <person name="Al K.F."/>
            <person name="Giguere D."/>
            <person name="Say H."/>
            <person name="Akouris P.P."/>
            <person name="Dominguez Romero S.A."/>
            <person name="Kwong A."/>
            <person name="Tai V."/>
            <person name="Koval S.F."/>
            <person name="Razvi H."/>
            <person name="Bjazevic J."/>
            <person name="Burton J.P."/>
        </authorList>
    </citation>
    <scope>NUCLEOTIDE SEQUENCE</scope>
    <source>
        <strain evidence="2">HOxNP-1</strain>
    </source>
</reference>
<feature type="region of interest" description="Disordered" evidence="1">
    <location>
        <begin position="1"/>
        <end position="24"/>
    </location>
</feature>
<evidence type="ECO:0000313" key="3">
    <source>
        <dbReference type="Proteomes" id="UP001164794"/>
    </source>
</evidence>
<name>A0ABY7JJP0_9BURK</name>